<dbReference type="KEGG" id="kpf:IX53_00870"/>
<evidence type="ECO:0000313" key="9">
    <source>
        <dbReference type="Proteomes" id="UP000035159"/>
    </source>
</evidence>
<dbReference type="InterPro" id="IPR029058">
    <property type="entry name" value="AB_hydrolase_fold"/>
</dbReference>
<feature type="transmembrane region" description="Helical" evidence="6">
    <location>
        <begin position="84"/>
        <end position="104"/>
    </location>
</feature>
<keyword evidence="3 6" id="KW-0812">Transmembrane</keyword>
<evidence type="ECO:0000259" key="7">
    <source>
        <dbReference type="Pfam" id="PF12697"/>
    </source>
</evidence>
<evidence type="ECO:0000256" key="4">
    <source>
        <dbReference type="ARBA" id="ARBA00022989"/>
    </source>
</evidence>
<evidence type="ECO:0000256" key="5">
    <source>
        <dbReference type="ARBA" id="ARBA00023136"/>
    </source>
</evidence>
<dbReference type="AlphaFoldDB" id="A0A0G2Z4Y3"/>
<sequence length="586" mass="65151">MQGILYKNRQWVMTALLFFVLPLIFTGQPFMMTIFSLVLVYTLASLGLNIVIGYAGQISIGHAAFMAIGAYFSALLTMNFHVPFLIAFLGAGVVSGIFGFLLGIPALRLKGFYLAIATMAFCVVVEQLLKSWDYAGGNIGIRNIVPPKLPGISLASDTAKYYLIAVVTFLIYIFTANILKGKTGRAFKAIRESEFAAQSMGINISRYKLIAFVISAVYAGFAGSLYAHTIGYISPTDFGLGNSINLLAIIVIGGLASLSGSFIGSVIMVAMPFLFSRTQIPMSIIFGVLLVLVVLFFPRGLAYALQIFNIKYLWRPYTALKRHFAKRKKAEGEFINVLGKKIHYVEVNKNAKKTIMFIHGNFASWRWFKPVLDRLSDDYRGIALDMPNFGRSDWIDEITIESYARYVSGFMKKLKIDKAIVVGHSLGGAVVQKLTIDNQEMIEKVLLIDPAPPSGYKAAPEAYAALELYKSNADLLKKALIGTMPTRSIDSFIDELVADALLMKPQCFVENAKALEKYDYREELKNLEIPFKILVGKQDLIISEAMAREFEQVMKNAKVEVIPDCGHSVNVEKPDLFLEKLYEFIK</sequence>
<dbReference type="PRINTS" id="PR00111">
    <property type="entry name" value="ABHYDROLASE"/>
</dbReference>
<keyword evidence="9" id="KW-1185">Reference proteome</keyword>
<evidence type="ECO:0000313" key="8">
    <source>
        <dbReference type="EMBL" id="AKI96612.1"/>
    </source>
</evidence>
<comment type="subcellular location">
    <subcellularLocation>
        <location evidence="1">Cell membrane</location>
        <topology evidence="1">Multi-pass membrane protein</topology>
    </subcellularLocation>
</comment>
<feature type="transmembrane region" description="Helical" evidence="6">
    <location>
        <begin position="247"/>
        <end position="275"/>
    </location>
</feature>
<keyword evidence="4 6" id="KW-1133">Transmembrane helix</keyword>
<keyword evidence="5 6" id="KW-0472">Membrane</keyword>
<evidence type="ECO:0000256" key="1">
    <source>
        <dbReference type="ARBA" id="ARBA00004651"/>
    </source>
</evidence>
<feature type="transmembrane region" description="Helical" evidence="6">
    <location>
        <begin position="12"/>
        <end position="28"/>
    </location>
</feature>
<dbReference type="Pfam" id="PF02653">
    <property type="entry name" value="BPD_transp_2"/>
    <property type="match status" value="1"/>
</dbReference>
<dbReference type="CDD" id="cd06581">
    <property type="entry name" value="TM_PBP1_LivM_like"/>
    <property type="match status" value="1"/>
</dbReference>
<dbReference type="InterPro" id="IPR043428">
    <property type="entry name" value="LivM-like"/>
</dbReference>
<dbReference type="PANTHER" id="PTHR30482">
    <property type="entry name" value="HIGH-AFFINITY BRANCHED-CHAIN AMINO ACID TRANSPORT SYSTEM PERMEASE"/>
    <property type="match status" value="1"/>
</dbReference>
<dbReference type="OrthoDB" id="9789927at2"/>
<keyword evidence="2" id="KW-1003">Cell membrane</keyword>
<dbReference type="GO" id="GO:0015658">
    <property type="term" value="F:branched-chain amino acid transmembrane transporter activity"/>
    <property type="evidence" value="ECO:0007669"/>
    <property type="project" value="InterPro"/>
</dbReference>
<feature type="transmembrane region" description="Helical" evidence="6">
    <location>
        <begin position="209"/>
        <end position="227"/>
    </location>
</feature>
<dbReference type="InterPro" id="IPR000073">
    <property type="entry name" value="AB_hydrolase_1"/>
</dbReference>
<proteinExistence type="predicted"/>
<dbReference type="Pfam" id="PF12697">
    <property type="entry name" value="Abhydrolase_6"/>
    <property type="match status" value="1"/>
</dbReference>
<dbReference type="EMBL" id="CP011232">
    <property type="protein sequence ID" value="AKI96612.1"/>
    <property type="molecule type" value="Genomic_DNA"/>
</dbReference>
<gene>
    <name evidence="8" type="ORF">IX53_00870</name>
</gene>
<dbReference type="RefSeq" id="WP_047753747.1">
    <property type="nucleotide sequence ID" value="NZ_CP011232.1"/>
</dbReference>
<evidence type="ECO:0000256" key="3">
    <source>
        <dbReference type="ARBA" id="ARBA00022692"/>
    </source>
</evidence>
<evidence type="ECO:0000256" key="6">
    <source>
        <dbReference type="SAM" id="Phobius"/>
    </source>
</evidence>
<dbReference type="PATRIC" id="fig|1330330.3.peg.167"/>
<dbReference type="Proteomes" id="UP000035159">
    <property type="component" value="Chromosome"/>
</dbReference>
<reference evidence="8 9" key="1">
    <citation type="submission" date="2015-04" db="EMBL/GenBank/DDBJ databases">
        <title>Complete Genome Sequence of Kosmotoga pacifica SLHLJ1.</title>
        <authorList>
            <person name="Jiang L.J."/>
            <person name="Shao Z.Z."/>
            <person name="Jebbar M."/>
        </authorList>
    </citation>
    <scope>NUCLEOTIDE SEQUENCE [LARGE SCALE GENOMIC DNA]</scope>
    <source>
        <strain evidence="8 9">SLHLJ1</strain>
    </source>
</reference>
<dbReference type="Gene3D" id="3.40.50.1820">
    <property type="entry name" value="alpha/beta hydrolase"/>
    <property type="match status" value="1"/>
</dbReference>
<dbReference type="PANTHER" id="PTHR30482:SF20">
    <property type="entry name" value="HIGH-AFFINITY BRANCHED-CHAIN AMINO ACID TRANSPORT SYSTEM PERMEASE PROTEIN LIVM"/>
    <property type="match status" value="1"/>
</dbReference>
<accession>A0A0G2Z4Y3</accession>
<dbReference type="STRING" id="1330330.IX53_00870"/>
<dbReference type="InterPro" id="IPR001851">
    <property type="entry name" value="ABC_transp_permease"/>
</dbReference>
<dbReference type="GO" id="GO:0005886">
    <property type="term" value="C:plasma membrane"/>
    <property type="evidence" value="ECO:0007669"/>
    <property type="project" value="UniProtKB-SubCell"/>
</dbReference>
<protein>
    <recommendedName>
        <fullName evidence="7">AB hydrolase-1 domain-containing protein</fullName>
    </recommendedName>
</protein>
<evidence type="ECO:0000256" key="2">
    <source>
        <dbReference type="ARBA" id="ARBA00022475"/>
    </source>
</evidence>
<organism evidence="8 9">
    <name type="scientific">Kosmotoga pacifica</name>
    <dbReference type="NCBI Taxonomy" id="1330330"/>
    <lineage>
        <taxon>Bacteria</taxon>
        <taxon>Thermotogati</taxon>
        <taxon>Thermotogota</taxon>
        <taxon>Thermotogae</taxon>
        <taxon>Kosmotogales</taxon>
        <taxon>Kosmotogaceae</taxon>
        <taxon>Kosmotoga</taxon>
    </lineage>
</organism>
<feature type="domain" description="AB hydrolase-1" evidence="7">
    <location>
        <begin position="356"/>
        <end position="578"/>
    </location>
</feature>
<feature type="transmembrane region" description="Helical" evidence="6">
    <location>
        <begin position="161"/>
        <end position="179"/>
    </location>
</feature>
<feature type="transmembrane region" description="Helical" evidence="6">
    <location>
        <begin position="282"/>
        <end position="305"/>
    </location>
</feature>
<dbReference type="SUPFAM" id="SSF53474">
    <property type="entry name" value="alpha/beta-Hydrolases"/>
    <property type="match status" value="1"/>
</dbReference>
<feature type="transmembrane region" description="Helical" evidence="6">
    <location>
        <begin position="111"/>
        <end position="129"/>
    </location>
</feature>
<name>A0A0G2Z4Y3_9BACT</name>
<feature type="transmembrane region" description="Helical" evidence="6">
    <location>
        <begin position="59"/>
        <end position="78"/>
    </location>
</feature>